<gene>
    <name evidence="3" type="ORF">CKO21_17920</name>
</gene>
<dbReference type="NCBIfam" id="NF009466">
    <property type="entry name" value="PRK12826.1-2"/>
    <property type="match status" value="1"/>
</dbReference>
<comment type="similarity">
    <text evidence="1">Belongs to the short-chain dehydrogenases/reductases (SDR) family.</text>
</comment>
<dbReference type="PRINTS" id="PR00080">
    <property type="entry name" value="SDRFAMILY"/>
</dbReference>
<dbReference type="PANTHER" id="PTHR42760">
    <property type="entry name" value="SHORT-CHAIN DEHYDROGENASES/REDUCTASES FAMILY MEMBER"/>
    <property type="match status" value="1"/>
</dbReference>
<organism evidence="3 4">
    <name type="scientific">Rhodovibrio salinarum</name>
    <dbReference type="NCBI Taxonomy" id="1087"/>
    <lineage>
        <taxon>Bacteria</taxon>
        <taxon>Pseudomonadati</taxon>
        <taxon>Pseudomonadota</taxon>
        <taxon>Alphaproteobacteria</taxon>
        <taxon>Rhodospirillales</taxon>
        <taxon>Rhodovibrionaceae</taxon>
        <taxon>Rhodovibrio</taxon>
    </lineage>
</organism>
<name>A0A934QMG9_9PROT</name>
<dbReference type="Pfam" id="PF13561">
    <property type="entry name" value="adh_short_C2"/>
    <property type="match status" value="1"/>
</dbReference>
<dbReference type="PRINTS" id="PR00081">
    <property type="entry name" value="GDHRDH"/>
</dbReference>
<dbReference type="PANTHER" id="PTHR42760:SF133">
    <property type="entry name" value="3-OXOACYL-[ACYL-CARRIER-PROTEIN] REDUCTASE"/>
    <property type="match status" value="1"/>
</dbReference>
<evidence type="ECO:0000256" key="2">
    <source>
        <dbReference type="ARBA" id="ARBA00023002"/>
    </source>
</evidence>
<dbReference type="PROSITE" id="PS00061">
    <property type="entry name" value="ADH_SHORT"/>
    <property type="match status" value="1"/>
</dbReference>
<evidence type="ECO:0000313" key="4">
    <source>
        <dbReference type="Proteomes" id="UP000778970"/>
    </source>
</evidence>
<evidence type="ECO:0000256" key="1">
    <source>
        <dbReference type="ARBA" id="ARBA00006484"/>
    </source>
</evidence>
<protein>
    <submittedName>
        <fullName evidence="3">NAD(P)-dependent oxidoreductase</fullName>
    </submittedName>
</protein>
<dbReference type="GO" id="GO:0016616">
    <property type="term" value="F:oxidoreductase activity, acting on the CH-OH group of donors, NAD or NADP as acceptor"/>
    <property type="evidence" value="ECO:0007669"/>
    <property type="project" value="TreeGrafter"/>
</dbReference>
<dbReference type="SUPFAM" id="SSF51735">
    <property type="entry name" value="NAD(P)-binding Rossmann-fold domains"/>
    <property type="match status" value="1"/>
</dbReference>
<keyword evidence="2" id="KW-0560">Oxidoreductase</keyword>
<reference evidence="3" key="2">
    <citation type="journal article" date="2020" name="Microorganisms">
        <title>Osmotic Adaptation and Compatible Solute Biosynthesis of Phototrophic Bacteria as Revealed from Genome Analyses.</title>
        <authorList>
            <person name="Imhoff J.F."/>
            <person name="Rahn T."/>
            <person name="Kunzel S."/>
            <person name="Keller A."/>
            <person name="Neulinger S.C."/>
        </authorList>
    </citation>
    <scope>NUCLEOTIDE SEQUENCE</scope>
    <source>
        <strain evidence="3">DSM 9154</strain>
    </source>
</reference>
<accession>A0A934QMG9</accession>
<comment type="caution">
    <text evidence="3">The sequence shown here is derived from an EMBL/GenBank/DDBJ whole genome shotgun (WGS) entry which is preliminary data.</text>
</comment>
<dbReference type="RefSeq" id="WP_037255410.1">
    <property type="nucleotide sequence ID" value="NZ_NRRE01000034.1"/>
</dbReference>
<dbReference type="Gene3D" id="3.40.50.720">
    <property type="entry name" value="NAD(P)-binding Rossmann-like Domain"/>
    <property type="match status" value="1"/>
</dbReference>
<evidence type="ECO:0000313" key="3">
    <source>
        <dbReference type="EMBL" id="MBK1699125.1"/>
    </source>
</evidence>
<dbReference type="CDD" id="cd05233">
    <property type="entry name" value="SDR_c"/>
    <property type="match status" value="1"/>
</dbReference>
<dbReference type="InterPro" id="IPR036291">
    <property type="entry name" value="NAD(P)-bd_dom_sf"/>
</dbReference>
<reference evidence="3" key="1">
    <citation type="submission" date="2017-08" db="EMBL/GenBank/DDBJ databases">
        <authorList>
            <person name="Imhoff J.F."/>
            <person name="Rahn T."/>
            <person name="Kuenzel S."/>
            <person name="Neulinger S.C."/>
        </authorList>
    </citation>
    <scope>NUCLEOTIDE SEQUENCE</scope>
    <source>
        <strain evidence="3">DSM 9154</strain>
    </source>
</reference>
<dbReference type="AlphaFoldDB" id="A0A934QMG9"/>
<keyword evidence="4" id="KW-1185">Reference proteome</keyword>
<proteinExistence type="inferred from homology"/>
<sequence length="262" mass="27548">MAEKFLEGVPDGLRVLVTAGAAGIGRVIADTFLAHGARVHACDVDAAAVAEFDDSHPNASATQADVSDRAQIDALFADLAERFGGLDVLVNNAGIAGPTAGVDQIDPDAWDQTVDINMSGQFNCARRAAPLLRATGDGAMINIASVAGRLGYAYRLPYAATKWGVVGMTASLAKELGPDGVRVNALLPGIVEGPRIDRVIADRAQTVGVSFEEMKQQYRDKASLRRMVSAQDVADMALFLCSRHGRNISGQPISVCANVETL</sequence>
<dbReference type="InterPro" id="IPR002347">
    <property type="entry name" value="SDR_fam"/>
</dbReference>
<dbReference type="Proteomes" id="UP000778970">
    <property type="component" value="Unassembled WGS sequence"/>
</dbReference>
<dbReference type="EMBL" id="NRRE01000034">
    <property type="protein sequence ID" value="MBK1699125.1"/>
    <property type="molecule type" value="Genomic_DNA"/>
</dbReference>
<dbReference type="InterPro" id="IPR020904">
    <property type="entry name" value="Sc_DH/Rdtase_CS"/>
</dbReference>
<dbReference type="FunFam" id="3.40.50.720:FF:000084">
    <property type="entry name" value="Short-chain dehydrogenase reductase"/>
    <property type="match status" value="1"/>
</dbReference>